<proteinExistence type="predicted"/>
<evidence type="ECO:0000313" key="1">
    <source>
        <dbReference type="EMBL" id="GAA3852876.1"/>
    </source>
</evidence>
<gene>
    <name evidence="1" type="ORF">GCM10022207_14610</name>
</gene>
<comment type="caution">
    <text evidence="1">The sequence shown here is derived from an EMBL/GenBank/DDBJ whole genome shotgun (WGS) entry which is preliminary data.</text>
</comment>
<accession>A0ABP7JRZ4</accession>
<reference evidence="2" key="1">
    <citation type="journal article" date="2019" name="Int. J. Syst. Evol. Microbiol.">
        <title>The Global Catalogue of Microorganisms (GCM) 10K type strain sequencing project: providing services to taxonomists for standard genome sequencing and annotation.</title>
        <authorList>
            <consortium name="The Broad Institute Genomics Platform"/>
            <consortium name="The Broad Institute Genome Sequencing Center for Infectious Disease"/>
            <person name="Wu L."/>
            <person name="Ma J."/>
        </authorList>
    </citation>
    <scope>NUCLEOTIDE SEQUENCE [LARGE SCALE GENOMIC DNA]</scope>
    <source>
        <strain evidence="2">JCM 16578</strain>
    </source>
</reference>
<dbReference type="EMBL" id="BAAAZA010000003">
    <property type="protein sequence ID" value="GAA3852876.1"/>
    <property type="molecule type" value="Genomic_DNA"/>
</dbReference>
<organism evidence="1 2">
    <name type="scientific">Streptomyces lannensis</name>
    <dbReference type="NCBI Taxonomy" id="766498"/>
    <lineage>
        <taxon>Bacteria</taxon>
        <taxon>Bacillati</taxon>
        <taxon>Actinomycetota</taxon>
        <taxon>Actinomycetes</taxon>
        <taxon>Kitasatosporales</taxon>
        <taxon>Streptomycetaceae</taxon>
        <taxon>Streptomyces</taxon>
    </lineage>
</organism>
<sequence length="99" mass="10831">MVLQGEERGLYGLVLRAEPRQRTVHLVPVQHRPGGSRDAHRSPLVLSCPVRVSGAPGVTLQWYQVGCFGQEEGGRDDAESVPSVGDSHLSYEVCQPLLR</sequence>
<evidence type="ECO:0008006" key="3">
    <source>
        <dbReference type="Google" id="ProtNLM"/>
    </source>
</evidence>
<protein>
    <recommendedName>
        <fullName evidence="3">Ig-like domain-containing protein</fullName>
    </recommendedName>
</protein>
<evidence type="ECO:0000313" key="2">
    <source>
        <dbReference type="Proteomes" id="UP001501563"/>
    </source>
</evidence>
<dbReference type="Proteomes" id="UP001501563">
    <property type="component" value="Unassembled WGS sequence"/>
</dbReference>
<keyword evidence="2" id="KW-1185">Reference proteome</keyword>
<name>A0ABP7JRZ4_9ACTN</name>